<evidence type="ECO:0000313" key="1">
    <source>
        <dbReference type="EMBL" id="MBA0723485.1"/>
    </source>
</evidence>
<dbReference type="AlphaFoldDB" id="A0A7J9AHI4"/>
<comment type="caution">
    <text evidence="1">The sequence shown here is derived from an EMBL/GenBank/DDBJ whole genome shotgun (WGS) entry which is preliminary data.</text>
</comment>
<reference evidence="1 2" key="1">
    <citation type="journal article" date="2019" name="Genome Biol. Evol.">
        <title>Insights into the evolution of the New World diploid cottons (Gossypium, subgenus Houzingenia) based on genome sequencing.</title>
        <authorList>
            <person name="Grover C.E."/>
            <person name="Arick M.A. 2nd"/>
            <person name="Thrash A."/>
            <person name="Conover J.L."/>
            <person name="Sanders W.S."/>
            <person name="Peterson D.G."/>
            <person name="Frelichowski J.E."/>
            <person name="Scheffler J.A."/>
            <person name="Scheffler B.E."/>
            <person name="Wendel J.F."/>
        </authorList>
    </citation>
    <scope>NUCLEOTIDE SEQUENCE [LARGE SCALE GENOMIC DNA]</scope>
    <source>
        <strain evidence="1">4</strain>
        <tissue evidence="1">Leaf</tissue>
    </source>
</reference>
<evidence type="ECO:0000313" key="2">
    <source>
        <dbReference type="Proteomes" id="UP000593574"/>
    </source>
</evidence>
<sequence>ANTTNLNLEDEEEELIPCERDPNKEDDEYWFCLVGKALTDCVIHFPSLKRTLVDLCHPLRGVIISYLGEKQYIF</sequence>
<accession>A0A7J9AHI4</accession>
<feature type="non-terminal residue" evidence="1">
    <location>
        <position position="1"/>
    </location>
</feature>
<dbReference type="Proteomes" id="UP000593574">
    <property type="component" value="Unassembled WGS sequence"/>
</dbReference>
<name>A0A7J9AHI4_9ROSI</name>
<dbReference type="EMBL" id="JABEZV010000010">
    <property type="protein sequence ID" value="MBA0723485.1"/>
    <property type="molecule type" value="Genomic_DNA"/>
</dbReference>
<organism evidence="1 2">
    <name type="scientific">Gossypium laxum</name>
    <dbReference type="NCBI Taxonomy" id="34288"/>
    <lineage>
        <taxon>Eukaryota</taxon>
        <taxon>Viridiplantae</taxon>
        <taxon>Streptophyta</taxon>
        <taxon>Embryophyta</taxon>
        <taxon>Tracheophyta</taxon>
        <taxon>Spermatophyta</taxon>
        <taxon>Magnoliopsida</taxon>
        <taxon>eudicotyledons</taxon>
        <taxon>Gunneridae</taxon>
        <taxon>Pentapetalae</taxon>
        <taxon>rosids</taxon>
        <taxon>malvids</taxon>
        <taxon>Malvales</taxon>
        <taxon>Malvaceae</taxon>
        <taxon>Malvoideae</taxon>
        <taxon>Gossypium</taxon>
    </lineage>
</organism>
<protein>
    <submittedName>
        <fullName evidence="1">Uncharacterized protein</fullName>
    </submittedName>
</protein>
<keyword evidence="2" id="KW-1185">Reference proteome</keyword>
<proteinExistence type="predicted"/>
<gene>
    <name evidence="1" type="ORF">Golax_004062</name>
</gene>